<dbReference type="InterPro" id="IPR010753">
    <property type="entry name" value="DUF1330"/>
</dbReference>
<dbReference type="SUPFAM" id="SSF54909">
    <property type="entry name" value="Dimeric alpha+beta barrel"/>
    <property type="match status" value="1"/>
</dbReference>
<protein>
    <submittedName>
        <fullName evidence="2">Uncharacterized conserved protein, DUF1330 family</fullName>
    </submittedName>
</protein>
<sequence>MPKAYWIVHVTVHDEARYPEYLAAAMPVFEKYGANFIVRNGPYDVMEGATRQRNFVIEFRDRATAMECYTCPEYQAAKAIRQKYSDGDFVIIDGAE</sequence>
<accession>A0A1G6PIN0</accession>
<gene>
    <name evidence="2" type="ORF">SAMN05216337_100542</name>
</gene>
<evidence type="ECO:0000313" key="2">
    <source>
        <dbReference type="EMBL" id="SDC79831.1"/>
    </source>
</evidence>
<reference evidence="2 3" key="1">
    <citation type="submission" date="2016-10" db="EMBL/GenBank/DDBJ databases">
        <authorList>
            <person name="de Groot N.N."/>
        </authorList>
    </citation>
    <scope>NUCLEOTIDE SEQUENCE [LARGE SCALE GENOMIC DNA]</scope>
    <source>
        <strain evidence="2 3">R5</strain>
    </source>
</reference>
<dbReference type="InterPro" id="IPR011008">
    <property type="entry name" value="Dimeric_a/b-barrel"/>
</dbReference>
<organism evidence="2 3">
    <name type="scientific">Bradyrhizobium brasilense</name>
    <dbReference type="NCBI Taxonomy" id="1419277"/>
    <lineage>
        <taxon>Bacteria</taxon>
        <taxon>Pseudomonadati</taxon>
        <taxon>Pseudomonadota</taxon>
        <taxon>Alphaproteobacteria</taxon>
        <taxon>Hyphomicrobiales</taxon>
        <taxon>Nitrobacteraceae</taxon>
        <taxon>Bradyrhizobium</taxon>
    </lineage>
</organism>
<name>A0A1G6PIN0_9BRAD</name>
<evidence type="ECO:0000259" key="1">
    <source>
        <dbReference type="Pfam" id="PF07045"/>
    </source>
</evidence>
<feature type="domain" description="DUF1330" evidence="1">
    <location>
        <begin position="3"/>
        <end position="94"/>
    </location>
</feature>
<dbReference type="PANTHER" id="PTHR41521">
    <property type="match status" value="1"/>
</dbReference>
<dbReference type="PANTHER" id="PTHR41521:SF4">
    <property type="entry name" value="BLR0684 PROTEIN"/>
    <property type="match status" value="1"/>
</dbReference>
<dbReference type="RefSeq" id="WP_050383407.1">
    <property type="nucleotide sequence ID" value="NZ_FMZW01000005.1"/>
</dbReference>
<dbReference type="Proteomes" id="UP000199245">
    <property type="component" value="Unassembled WGS sequence"/>
</dbReference>
<evidence type="ECO:0000313" key="3">
    <source>
        <dbReference type="Proteomes" id="UP000199245"/>
    </source>
</evidence>
<proteinExistence type="predicted"/>
<dbReference type="EMBL" id="FMZW01000005">
    <property type="protein sequence ID" value="SDC79831.1"/>
    <property type="molecule type" value="Genomic_DNA"/>
</dbReference>
<dbReference type="Pfam" id="PF07045">
    <property type="entry name" value="DUF1330"/>
    <property type="match status" value="1"/>
</dbReference>
<dbReference type="Gene3D" id="3.30.70.100">
    <property type="match status" value="1"/>
</dbReference>
<dbReference type="AlphaFoldDB" id="A0A1G6PIN0"/>